<accession>D3BKH7</accession>
<feature type="domain" description="Protein phosphatase 1 regulatory subunit 21 N-terminal" evidence="3">
    <location>
        <begin position="26"/>
        <end position="130"/>
    </location>
</feature>
<sequence>MENNNLSSSTGSLPSGSSPLDNEKIQKIVSNYQKVKTQNALLKKAIIAEQQKSSELDKDLKEKDQALVTAMQEHDVLEFNNQRLTKRLQTIQDQMNEKQQGGGGGSFKFFGNKVELQKKEEEINLLRHELQEKIDDNQNLHNVTNEKEIAYKMVESNLKHQIFERDKLIVEKDKEIEKLINLQKDNEQELKQQTQSLRNTVTNLLTDMKKVLASIKLRDDIIEQINELVKNCINNTPVVTIDYPLDNITPSNERISFESLVFDKDFSVDTSHDSIQSLLNIDNWRPSYRSIVSNIQSIFSQNLTQLSSIIGSHNQKMKLTESTFKDQLLKLNESLNQLTLEKEENAFTMNTVKDDLSQKESMLSNANRDIRELKDLMEQLSDSNREYELQVESDAAKFSGLKTKLETELEELKNTHKNEVKQLSDQHQGLLKHQKNMMNSKFEEQRTSISQYEKKVAHLQQLMAQLQQQHQQQLQSLQQQHQQQLQQQQQQQQKSPVIQSSPVNLMDNDLIDTQQQQQQTSTNEVITIDNNNNINNNTVLSPNGSLIDLSFFEQPNVSATTTTTLSTSQTNSPNQQSFNSTNNSLIDLDDNSFDLQQQLATSSTLNNSNPSVPPPKIEDNIVVTIPNLQTSTNDSSSSSNNTTTEQSTITPSGRFKLNVLDDFGEQSDVSSC</sequence>
<dbReference type="GO" id="GO:0016020">
    <property type="term" value="C:membrane"/>
    <property type="evidence" value="ECO:0007669"/>
    <property type="project" value="TreeGrafter"/>
</dbReference>
<organism evidence="4 5">
    <name type="scientific">Heterostelium pallidum (strain ATCC 26659 / Pp 5 / PN500)</name>
    <name type="common">Cellular slime mold</name>
    <name type="synonym">Polysphondylium pallidum</name>
    <dbReference type="NCBI Taxonomy" id="670386"/>
    <lineage>
        <taxon>Eukaryota</taxon>
        <taxon>Amoebozoa</taxon>
        <taxon>Evosea</taxon>
        <taxon>Eumycetozoa</taxon>
        <taxon>Dictyostelia</taxon>
        <taxon>Acytosteliales</taxon>
        <taxon>Acytosteliaceae</taxon>
        <taxon>Heterostelium</taxon>
    </lineage>
</organism>
<protein>
    <recommendedName>
        <fullName evidence="3">Protein phosphatase 1 regulatory subunit 21 N-terminal domain-containing protein</fullName>
    </recommendedName>
</protein>
<evidence type="ECO:0000259" key="3">
    <source>
        <dbReference type="SMART" id="SM01254"/>
    </source>
</evidence>
<comment type="caution">
    <text evidence="4">The sequence shown here is derived from an EMBL/GenBank/DDBJ whole genome shotgun (WGS) entry which is preliminary data.</text>
</comment>
<dbReference type="Pfam" id="PF10205">
    <property type="entry name" value="KLRAQ"/>
    <property type="match status" value="1"/>
</dbReference>
<dbReference type="OMA" id="LKAQHAV"/>
<feature type="coiled-coil region" evidence="1">
    <location>
        <begin position="172"/>
        <end position="200"/>
    </location>
</feature>
<dbReference type="PANTHER" id="PTHR21448:SF0">
    <property type="entry name" value="PROTEIN PHOSPHATASE 1 REGULATORY SUBUNIT 21"/>
    <property type="match status" value="1"/>
</dbReference>
<feature type="region of interest" description="Disordered" evidence="2">
    <location>
        <begin position="562"/>
        <end position="588"/>
    </location>
</feature>
<evidence type="ECO:0000256" key="2">
    <source>
        <dbReference type="SAM" id="MobiDB-lite"/>
    </source>
</evidence>
<evidence type="ECO:0000256" key="1">
    <source>
        <dbReference type="SAM" id="Coils"/>
    </source>
</evidence>
<dbReference type="PANTHER" id="PTHR21448">
    <property type="entry name" value="SMOOTH MUSCLE MYOSIN HEAVY CHAIN-RELATED"/>
    <property type="match status" value="1"/>
</dbReference>
<reference evidence="4 5" key="1">
    <citation type="journal article" date="2011" name="Genome Res.">
        <title>Phylogeny-wide analysis of social amoeba genomes highlights ancient origins for complex intercellular communication.</title>
        <authorList>
            <person name="Heidel A.J."/>
            <person name="Lawal H.M."/>
            <person name="Felder M."/>
            <person name="Schilde C."/>
            <person name="Helps N.R."/>
            <person name="Tunggal B."/>
            <person name="Rivero F."/>
            <person name="John U."/>
            <person name="Schleicher M."/>
            <person name="Eichinger L."/>
            <person name="Platzer M."/>
            <person name="Noegel A.A."/>
            <person name="Schaap P."/>
            <person name="Gloeckner G."/>
        </authorList>
    </citation>
    <scope>NUCLEOTIDE SEQUENCE [LARGE SCALE GENOMIC DNA]</scope>
    <source>
        <strain evidence="5">ATCC 26659 / Pp 5 / PN500</strain>
    </source>
</reference>
<name>D3BKH7_HETP5</name>
<proteinExistence type="predicted"/>
<feature type="compositionally biased region" description="Low complexity" evidence="2">
    <location>
        <begin position="630"/>
        <end position="652"/>
    </location>
</feature>
<keyword evidence="5" id="KW-1185">Reference proteome</keyword>
<dbReference type="InterPro" id="IPR019343">
    <property type="entry name" value="PPP1R21_N"/>
</dbReference>
<dbReference type="STRING" id="670386.D3BKH7"/>
<dbReference type="InParanoid" id="D3BKH7"/>
<dbReference type="InterPro" id="IPR040024">
    <property type="entry name" value="PPP1R21"/>
</dbReference>
<feature type="region of interest" description="Disordered" evidence="2">
    <location>
        <begin position="629"/>
        <end position="653"/>
    </location>
</feature>
<dbReference type="SMART" id="SM01254">
    <property type="entry name" value="KLRAQ"/>
    <property type="match status" value="1"/>
</dbReference>
<feature type="coiled-coil region" evidence="1">
    <location>
        <begin position="349"/>
        <end position="494"/>
    </location>
</feature>
<dbReference type="EMBL" id="ADBJ01000038">
    <property type="protein sequence ID" value="EFA78407.1"/>
    <property type="molecule type" value="Genomic_DNA"/>
</dbReference>
<dbReference type="GO" id="GO:0005769">
    <property type="term" value="C:early endosome"/>
    <property type="evidence" value="ECO:0007669"/>
    <property type="project" value="TreeGrafter"/>
</dbReference>
<feature type="compositionally biased region" description="Low complexity" evidence="2">
    <location>
        <begin position="1"/>
        <end position="20"/>
    </location>
</feature>
<evidence type="ECO:0000313" key="5">
    <source>
        <dbReference type="Proteomes" id="UP000001396"/>
    </source>
</evidence>
<dbReference type="Proteomes" id="UP000001396">
    <property type="component" value="Unassembled WGS sequence"/>
</dbReference>
<dbReference type="RefSeq" id="XP_020430532.1">
    <property type="nucleotide sequence ID" value="XM_020579857.1"/>
</dbReference>
<dbReference type="GeneID" id="31364534"/>
<gene>
    <name evidence="4" type="ORF">PPL_09058</name>
</gene>
<evidence type="ECO:0000313" key="4">
    <source>
        <dbReference type="EMBL" id="EFA78407.1"/>
    </source>
</evidence>
<feature type="compositionally biased region" description="Low complexity" evidence="2">
    <location>
        <begin position="562"/>
        <end position="584"/>
    </location>
</feature>
<dbReference type="FunCoup" id="D3BKH7">
    <property type="interactions" value="8"/>
</dbReference>
<feature type="coiled-coil region" evidence="1">
    <location>
        <begin position="74"/>
        <end position="136"/>
    </location>
</feature>
<keyword evidence="1" id="KW-0175">Coiled coil</keyword>
<feature type="region of interest" description="Disordered" evidence="2">
    <location>
        <begin position="1"/>
        <end position="22"/>
    </location>
</feature>
<dbReference type="AlphaFoldDB" id="D3BKH7"/>